<dbReference type="PANTHER" id="PTHR43205:SF7">
    <property type="entry name" value="PROSTAGLANDIN REDUCTASE 1"/>
    <property type="match status" value="1"/>
</dbReference>
<evidence type="ECO:0000313" key="4">
    <source>
        <dbReference type="Proteomes" id="UP000298030"/>
    </source>
</evidence>
<dbReference type="Pfam" id="PF16884">
    <property type="entry name" value="ADH_N_2"/>
    <property type="match status" value="1"/>
</dbReference>
<dbReference type="InterPro" id="IPR011032">
    <property type="entry name" value="GroES-like_sf"/>
</dbReference>
<accession>A0A4Y7SDF1</accession>
<dbReference type="EMBL" id="QPFP01000179">
    <property type="protein sequence ID" value="TEB19690.1"/>
    <property type="molecule type" value="Genomic_DNA"/>
</dbReference>
<dbReference type="Gene3D" id="3.90.180.10">
    <property type="entry name" value="Medium-chain alcohol dehydrogenases, catalytic domain"/>
    <property type="match status" value="1"/>
</dbReference>
<protein>
    <submittedName>
        <fullName evidence="3">GroES-like protein</fullName>
    </submittedName>
</protein>
<keyword evidence="1" id="KW-0560">Oxidoreductase</keyword>
<evidence type="ECO:0000256" key="1">
    <source>
        <dbReference type="ARBA" id="ARBA00023002"/>
    </source>
</evidence>
<reference evidence="3 4" key="1">
    <citation type="journal article" date="2019" name="Nat. Ecol. Evol.">
        <title>Megaphylogeny resolves global patterns of mushroom evolution.</title>
        <authorList>
            <person name="Varga T."/>
            <person name="Krizsan K."/>
            <person name="Foldi C."/>
            <person name="Dima B."/>
            <person name="Sanchez-Garcia M."/>
            <person name="Sanchez-Ramirez S."/>
            <person name="Szollosi G.J."/>
            <person name="Szarkandi J.G."/>
            <person name="Papp V."/>
            <person name="Albert L."/>
            <person name="Andreopoulos W."/>
            <person name="Angelini C."/>
            <person name="Antonin V."/>
            <person name="Barry K.W."/>
            <person name="Bougher N.L."/>
            <person name="Buchanan P."/>
            <person name="Buyck B."/>
            <person name="Bense V."/>
            <person name="Catcheside P."/>
            <person name="Chovatia M."/>
            <person name="Cooper J."/>
            <person name="Damon W."/>
            <person name="Desjardin D."/>
            <person name="Finy P."/>
            <person name="Geml J."/>
            <person name="Haridas S."/>
            <person name="Hughes K."/>
            <person name="Justo A."/>
            <person name="Karasinski D."/>
            <person name="Kautmanova I."/>
            <person name="Kiss B."/>
            <person name="Kocsube S."/>
            <person name="Kotiranta H."/>
            <person name="LaButti K.M."/>
            <person name="Lechner B.E."/>
            <person name="Liimatainen K."/>
            <person name="Lipzen A."/>
            <person name="Lukacs Z."/>
            <person name="Mihaltcheva S."/>
            <person name="Morgado L.N."/>
            <person name="Niskanen T."/>
            <person name="Noordeloos M.E."/>
            <person name="Ohm R.A."/>
            <person name="Ortiz-Santana B."/>
            <person name="Ovrebo C."/>
            <person name="Racz N."/>
            <person name="Riley R."/>
            <person name="Savchenko A."/>
            <person name="Shiryaev A."/>
            <person name="Soop K."/>
            <person name="Spirin V."/>
            <person name="Szebenyi C."/>
            <person name="Tomsovsky M."/>
            <person name="Tulloss R.E."/>
            <person name="Uehling J."/>
            <person name="Grigoriev I.V."/>
            <person name="Vagvolgyi C."/>
            <person name="Papp T."/>
            <person name="Martin F.M."/>
            <person name="Miettinen O."/>
            <person name="Hibbett D.S."/>
            <person name="Nagy L.G."/>
        </authorList>
    </citation>
    <scope>NUCLEOTIDE SEQUENCE [LARGE SCALE GENOMIC DNA]</scope>
    <source>
        <strain evidence="3 4">FP101781</strain>
    </source>
</reference>
<dbReference type="OrthoDB" id="809632at2759"/>
<organism evidence="3 4">
    <name type="scientific">Coprinellus micaceus</name>
    <name type="common">Glistening ink-cap mushroom</name>
    <name type="synonym">Coprinus micaceus</name>
    <dbReference type="NCBI Taxonomy" id="71717"/>
    <lineage>
        <taxon>Eukaryota</taxon>
        <taxon>Fungi</taxon>
        <taxon>Dikarya</taxon>
        <taxon>Basidiomycota</taxon>
        <taxon>Agaricomycotina</taxon>
        <taxon>Agaricomycetes</taxon>
        <taxon>Agaricomycetidae</taxon>
        <taxon>Agaricales</taxon>
        <taxon>Agaricineae</taxon>
        <taxon>Psathyrellaceae</taxon>
        <taxon>Coprinellus</taxon>
    </lineage>
</organism>
<dbReference type="InterPro" id="IPR045010">
    <property type="entry name" value="MDR_fam"/>
</dbReference>
<gene>
    <name evidence="3" type="ORF">FA13DRAFT_1801977</name>
</gene>
<evidence type="ECO:0000313" key="3">
    <source>
        <dbReference type="EMBL" id="TEB19690.1"/>
    </source>
</evidence>
<proteinExistence type="predicted"/>
<keyword evidence="4" id="KW-1185">Reference proteome</keyword>
<dbReference type="STRING" id="71717.A0A4Y7SDF1"/>
<dbReference type="SUPFAM" id="SSF50129">
    <property type="entry name" value="GroES-like"/>
    <property type="match status" value="1"/>
</dbReference>
<name>A0A4Y7SDF1_COPMI</name>
<dbReference type="AlphaFoldDB" id="A0A4Y7SDF1"/>
<evidence type="ECO:0000259" key="2">
    <source>
        <dbReference type="Pfam" id="PF16884"/>
    </source>
</evidence>
<dbReference type="Proteomes" id="UP000298030">
    <property type="component" value="Unassembled WGS sequence"/>
</dbReference>
<sequence>MSPVPNPRVLFNEVPAGFPEPGKTTVYDDSKTIDPETVEIPDGGFLVKTLWVSVDPYMRGRMRHPGKESYVPPFAIGQPLTSHGVGVVVRSKNAELKEGVHVYGFFSHQAYSVCPHKADLIILENKEGLPWSYYVGVAGMPGKTAYHAWKEFSHAKASTPN</sequence>
<dbReference type="PANTHER" id="PTHR43205">
    <property type="entry name" value="PROSTAGLANDIN REDUCTASE"/>
    <property type="match status" value="1"/>
</dbReference>
<comment type="caution">
    <text evidence="3">The sequence shown here is derived from an EMBL/GenBank/DDBJ whole genome shotgun (WGS) entry which is preliminary data.</text>
</comment>
<feature type="domain" description="Oxidoreductase N-terminal" evidence="2">
    <location>
        <begin position="31"/>
        <end position="117"/>
    </location>
</feature>
<dbReference type="GO" id="GO:0016628">
    <property type="term" value="F:oxidoreductase activity, acting on the CH-CH group of donors, NAD or NADP as acceptor"/>
    <property type="evidence" value="ECO:0007669"/>
    <property type="project" value="InterPro"/>
</dbReference>
<dbReference type="InterPro" id="IPR041694">
    <property type="entry name" value="ADH_N_2"/>
</dbReference>